<reference evidence="2 3" key="1">
    <citation type="submission" date="2018-12" db="EMBL/GenBank/DDBJ databases">
        <title>Corynebacterium sanguinis sp. nov., a clinically-associated and environmental corynebacterium.</title>
        <authorList>
            <person name="Gonzales-Siles L."/>
            <person name="Jaen-Luchoro D."/>
            <person name="Cardew S."/>
            <person name="Inganas E."/>
            <person name="Ohlen M."/>
            <person name="Jensie-Markopolous S."/>
            <person name="Pinyeiro-Iglesias B."/>
            <person name="Molin K."/>
            <person name="Skovbjerg S."/>
            <person name="Svensson-Stadler L."/>
            <person name="Funke G."/>
            <person name="Moore E.R.B."/>
        </authorList>
    </citation>
    <scope>NUCLEOTIDE SEQUENCE [LARGE SCALE GENOMIC DNA]</scope>
    <source>
        <strain evidence="2 3">58734</strain>
    </source>
</reference>
<dbReference type="RefSeq" id="WP_144689008.1">
    <property type="nucleotide sequence ID" value="NZ_JALXKV010000010.1"/>
</dbReference>
<dbReference type="OrthoDB" id="3847604at2"/>
<dbReference type="Pfam" id="PF05108">
    <property type="entry name" value="T7SS_ESX1_EccB"/>
    <property type="match status" value="1"/>
</dbReference>
<comment type="caution">
    <text evidence="2">The sequence shown here is derived from an EMBL/GenBank/DDBJ whole genome shotgun (WGS) entry which is preliminary data.</text>
</comment>
<keyword evidence="1" id="KW-0472">Membrane</keyword>
<dbReference type="PANTHER" id="PTHR40765:SF2">
    <property type="entry name" value="ESX-2 SECRETION SYSTEM ATPASE ECCB2"/>
    <property type="match status" value="1"/>
</dbReference>
<accession>A0A6C1U1P4</accession>
<protein>
    <submittedName>
        <fullName evidence="2">Type VII secretion protein EccB</fullName>
    </submittedName>
</protein>
<keyword evidence="1" id="KW-0812">Transmembrane</keyword>
<dbReference type="AlphaFoldDB" id="A0A6C1U1P4"/>
<dbReference type="Gene3D" id="3.30.2390.20">
    <property type="entry name" value="Type VII secretion system EccB, repeat 1 domain"/>
    <property type="match status" value="1"/>
</dbReference>
<proteinExistence type="predicted"/>
<dbReference type="EMBL" id="RXIR01000001">
    <property type="protein sequence ID" value="TVS30245.1"/>
    <property type="molecule type" value="Genomic_DNA"/>
</dbReference>
<keyword evidence="1" id="KW-1133">Transmembrane helix</keyword>
<dbReference type="InterPro" id="IPR007795">
    <property type="entry name" value="T7SS_EccB"/>
</dbReference>
<evidence type="ECO:0000256" key="1">
    <source>
        <dbReference type="SAM" id="Phobius"/>
    </source>
</evidence>
<dbReference type="InterPro" id="IPR044857">
    <property type="entry name" value="T7SS_EccB_R1"/>
</dbReference>
<evidence type="ECO:0000313" key="2">
    <source>
        <dbReference type="EMBL" id="TVS30245.1"/>
    </source>
</evidence>
<organism evidence="2 3">
    <name type="scientific">Corynebacterium sanguinis</name>
    <dbReference type="NCBI Taxonomy" id="2594913"/>
    <lineage>
        <taxon>Bacteria</taxon>
        <taxon>Bacillati</taxon>
        <taxon>Actinomycetota</taxon>
        <taxon>Actinomycetes</taxon>
        <taxon>Mycobacteriales</taxon>
        <taxon>Corynebacteriaceae</taxon>
        <taxon>Corynebacterium</taxon>
    </lineage>
</organism>
<gene>
    <name evidence="2" type="primary">eccB</name>
    <name evidence="2" type="ORF">EKI59_00175</name>
</gene>
<name>A0A6C1U1P4_9CORY</name>
<dbReference type="NCBIfam" id="TIGR03919">
    <property type="entry name" value="T7SS_EccB"/>
    <property type="match status" value="1"/>
</dbReference>
<feature type="transmembrane region" description="Helical" evidence="1">
    <location>
        <begin position="49"/>
        <end position="70"/>
    </location>
</feature>
<dbReference type="Proteomes" id="UP000336646">
    <property type="component" value="Unassembled WGS sequence"/>
</dbReference>
<sequence>MSSHSPRRLLPTTRAQVSGHRFMRRRVEHGLIFGDIRMIHDPLASRQRATIFSVVAVLLIAAITALFAWLRPNADPGDAPILRSSSGELYVRINDIVHPVTNLTSARLIVGAPEQPQRIGDNNLLAQPRGVPVGLAVAPSLFAPRDSADLSWSACTSGGEVGVIAGPAASPLAGASAVLAEVGGQQWLVTGEGRRELPPADTPTGRVIRRALGVDASTPRWSPPSQLLDAIKEDAPLDLPDPLPEVAVNDADAWAIAADGGVQPLSRLQSEILTQAGASQRSVDSAELAQLPDADPPSDIRLPAEVPAWVDPATETVCATEAQVGATYTAPVPSSIALSGDAVAVAFSGLDDGSVAVDSGHGYHVVSIIGMRHDVPNRNVLDMIGAEHVEQVPWEIIALLPQGDTLTQDGALVTAY</sequence>
<dbReference type="PANTHER" id="PTHR40765">
    <property type="entry name" value="ESX-2 SECRETION SYSTEM ATPASE ECCB2"/>
    <property type="match status" value="1"/>
</dbReference>
<evidence type="ECO:0000313" key="3">
    <source>
        <dbReference type="Proteomes" id="UP000336646"/>
    </source>
</evidence>
<dbReference type="GO" id="GO:0005576">
    <property type="term" value="C:extracellular region"/>
    <property type="evidence" value="ECO:0007669"/>
    <property type="project" value="TreeGrafter"/>
</dbReference>